<organism evidence="2 3">
    <name type="scientific">Digitaria exilis</name>
    <dbReference type="NCBI Taxonomy" id="1010633"/>
    <lineage>
        <taxon>Eukaryota</taxon>
        <taxon>Viridiplantae</taxon>
        <taxon>Streptophyta</taxon>
        <taxon>Embryophyta</taxon>
        <taxon>Tracheophyta</taxon>
        <taxon>Spermatophyta</taxon>
        <taxon>Magnoliopsida</taxon>
        <taxon>Liliopsida</taxon>
        <taxon>Poales</taxon>
        <taxon>Poaceae</taxon>
        <taxon>PACMAD clade</taxon>
        <taxon>Panicoideae</taxon>
        <taxon>Panicodae</taxon>
        <taxon>Paniceae</taxon>
        <taxon>Anthephorinae</taxon>
        <taxon>Digitaria</taxon>
    </lineage>
</organism>
<dbReference type="AlphaFoldDB" id="A0A835G0Z9"/>
<evidence type="ECO:0000313" key="3">
    <source>
        <dbReference type="Proteomes" id="UP000636709"/>
    </source>
</evidence>
<gene>
    <name evidence="2" type="ORF">HU200_001103</name>
</gene>
<name>A0A835G0Z9_9POAL</name>
<evidence type="ECO:0000259" key="1">
    <source>
        <dbReference type="Pfam" id="PF13966"/>
    </source>
</evidence>
<proteinExistence type="predicted"/>
<protein>
    <recommendedName>
        <fullName evidence="1">Reverse transcriptase zinc-binding domain-containing protein</fullName>
    </recommendedName>
</protein>
<accession>A0A835G0Z9</accession>
<comment type="caution">
    <text evidence="2">The sequence shown here is derived from an EMBL/GenBank/DDBJ whole genome shotgun (WGS) entry which is preliminary data.</text>
</comment>
<evidence type="ECO:0000313" key="2">
    <source>
        <dbReference type="EMBL" id="KAF8781126.1"/>
    </source>
</evidence>
<reference evidence="2" key="1">
    <citation type="submission" date="2020-07" db="EMBL/GenBank/DDBJ databases">
        <title>Genome sequence and genetic diversity analysis of an under-domesticated orphan crop, white fonio (Digitaria exilis).</title>
        <authorList>
            <person name="Bennetzen J.L."/>
            <person name="Chen S."/>
            <person name="Ma X."/>
            <person name="Wang X."/>
            <person name="Yssel A.E.J."/>
            <person name="Chaluvadi S.R."/>
            <person name="Johnson M."/>
            <person name="Gangashetty P."/>
            <person name="Hamidou F."/>
            <person name="Sanogo M.D."/>
            <person name="Zwaenepoel A."/>
            <person name="Wallace J."/>
            <person name="Van De Peer Y."/>
            <person name="Van Deynze A."/>
        </authorList>
    </citation>
    <scope>NUCLEOTIDE SEQUENCE</scope>
    <source>
        <tissue evidence="2">Leaves</tissue>
    </source>
</reference>
<dbReference type="Proteomes" id="UP000636709">
    <property type="component" value="Unassembled WGS sequence"/>
</dbReference>
<dbReference type="Pfam" id="PF13966">
    <property type="entry name" value="zf-RVT"/>
    <property type="match status" value="1"/>
</dbReference>
<keyword evidence="3" id="KW-1185">Reference proteome</keyword>
<dbReference type="EMBL" id="JACEFO010000112">
    <property type="protein sequence ID" value="KAF8781126.1"/>
    <property type="molecule type" value="Genomic_DNA"/>
</dbReference>
<dbReference type="InterPro" id="IPR026960">
    <property type="entry name" value="RVT-Znf"/>
</dbReference>
<sequence length="144" mass="16833">MIFLGNRLHEVQLSDQPDVIRWRWTADGQYTAKSAYRVQFAGSYCTFDSTSIWKAKVEGKHRFFAWLLVQRKVLTADKLLLGREKKIKLRIASLLIYTAWNIWRERNRRIFEGKSALPRVVALIKEEVHLRNQACGGEELILVS</sequence>
<dbReference type="OrthoDB" id="692647at2759"/>
<feature type="domain" description="Reverse transcriptase zinc-binding" evidence="1">
    <location>
        <begin position="30"/>
        <end position="79"/>
    </location>
</feature>